<proteinExistence type="inferred from homology"/>
<dbReference type="NCBIfam" id="TIGR01009">
    <property type="entry name" value="rpsC_bact"/>
    <property type="match status" value="1"/>
</dbReference>
<evidence type="ECO:0000256" key="6">
    <source>
        <dbReference type="ARBA" id="ARBA00024998"/>
    </source>
</evidence>
<evidence type="ECO:0000256" key="9">
    <source>
        <dbReference type="RuleBase" id="RU003624"/>
    </source>
</evidence>
<dbReference type="SUPFAM" id="SSF54821">
    <property type="entry name" value="Ribosomal protein S3 C-terminal domain"/>
    <property type="match status" value="1"/>
</dbReference>
<evidence type="ECO:0000256" key="4">
    <source>
        <dbReference type="ARBA" id="ARBA00022980"/>
    </source>
</evidence>
<keyword evidence="4 8" id="KW-0689">Ribosomal protein</keyword>
<dbReference type="Gene3D" id="3.30.300.20">
    <property type="match status" value="1"/>
</dbReference>
<name>A0A0H4TCQ6_9BACT</name>
<dbReference type="GO" id="GO:0019843">
    <property type="term" value="F:rRNA binding"/>
    <property type="evidence" value="ECO:0007669"/>
    <property type="project" value="UniProtKB-UniRule"/>
</dbReference>
<dbReference type="HAMAP" id="MF_01309_B">
    <property type="entry name" value="Ribosomal_uS3_B"/>
    <property type="match status" value="1"/>
</dbReference>
<dbReference type="InterPro" id="IPR057258">
    <property type="entry name" value="Ribosomal_uS3"/>
</dbReference>
<dbReference type="PANTHER" id="PTHR11760:SF19">
    <property type="entry name" value="SMALL RIBOSOMAL SUBUNIT PROTEIN US3C"/>
    <property type="match status" value="1"/>
</dbReference>
<evidence type="ECO:0000256" key="2">
    <source>
        <dbReference type="ARBA" id="ARBA00022730"/>
    </source>
</evidence>
<dbReference type="PROSITE" id="PS00548">
    <property type="entry name" value="RIBOSOMAL_S3"/>
    <property type="match status" value="1"/>
</dbReference>
<dbReference type="FunFam" id="3.30.1140.32:FF:000002">
    <property type="entry name" value="30S ribosomal protein S3"/>
    <property type="match status" value="1"/>
</dbReference>
<evidence type="ECO:0000256" key="5">
    <source>
        <dbReference type="ARBA" id="ARBA00023274"/>
    </source>
</evidence>
<dbReference type="AlphaFoldDB" id="A0A0H4TCQ6"/>
<comment type="function">
    <text evidence="6 8">Binds the lower part of the 30S subunit head. Binds mRNA in the 70S ribosome, positioning it for translation.</text>
</comment>
<dbReference type="InterPro" id="IPR018280">
    <property type="entry name" value="Ribosomal_uS3_CS"/>
</dbReference>
<reference evidence="11" key="1">
    <citation type="journal article" date="2015" name="ISME J.">
        <title>Aquifer environment selects for microbial species cohorts in sediment and groundwater.</title>
        <authorList>
            <person name="Hug L.A."/>
            <person name="Thomas B.C."/>
            <person name="Brown C.T."/>
            <person name="Frischkorn K.R."/>
            <person name="Williams K.H."/>
            <person name="Tringe S.G."/>
            <person name="Banfield J.F."/>
        </authorList>
    </citation>
    <scope>NUCLEOTIDE SEQUENCE</scope>
</reference>
<dbReference type="GO" id="GO:0003735">
    <property type="term" value="F:structural constituent of ribosome"/>
    <property type="evidence" value="ECO:0007669"/>
    <property type="project" value="InterPro"/>
</dbReference>
<dbReference type="GO" id="GO:0022627">
    <property type="term" value="C:cytosolic small ribosomal subunit"/>
    <property type="evidence" value="ECO:0007669"/>
    <property type="project" value="TreeGrafter"/>
</dbReference>
<dbReference type="SMART" id="SM00322">
    <property type="entry name" value="KH"/>
    <property type="match status" value="1"/>
</dbReference>
<dbReference type="FunFam" id="3.30.300.20:FF:000001">
    <property type="entry name" value="30S ribosomal protein S3"/>
    <property type="match status" value="1"/>
</dbReference>
<dbReference type="GO" id="GO:0003729">
    <property type="term" value="F:mRNA binding"/>
    <property type="evidence" value="ECO:0007669"/>
    <property type="project" value="UniProtKB-UniRule"/>
</dbReference>
<evidence type="ECO:0000256" key="1">
    <source>
        <dbReference type="ARBA" id="ARBA00010761"/>
    </source>
</evidence>
<organism evidence="11">
    <name type="scientific">uncultured Nitrospirae bacterium Rifle_16ft_4_minimus_4901</name>
    <dbReference type="NCBI Taxonomy" id="1665132"/>
    <lineage>
        <taxon>Bacteria</taxon>
        <taxon>Pseudomonadati</taxon>
        <taxon>Nitrospirota</taxon>
        <taxon>environmental samples</taxon>
    </lineage>
</organism>
<evidence type="ECO:0000256" key="8">
    <source>
        <dbReference type="HAMAP-Rule" id="MF_01309"/>
    </source>
</evidence>
<dbReference type="PROSITE" id="PS50823">
    <property type="entry name" value="KH_TYPE_2"/>
    <property type="match status" value="1"/>
</dbReference>
<dbReference type="Pfam" id="PF00189">
    <property type="entry name" value="Ribosomal_S3_C"/>
    <property type="match status" value="1"/>
</dbReference>
<protein>
    <recommendedName>
        <fullName evidence="7 8">Small ribosomal subunit protein uS3</fullName>
    </recommendedName>
</protein>
<dbReference type="CDD" id="cd02412">
    <property type="entry name" value="KH-II_30S_S3"/>
    <property type="match status" value="1"/>
</dbReference>
<dbReference type="InterPro" id="IPR001351">
    <property type="entry name" value="Ribosomal_uS3_C"/>
</dbReference>
<dbReference type="InterPro" id="IPR009019">
    <property type="entry name" value="KH_sf_prok-type"/>
</dbReference>
<dbReference type="SUPFAM" id="SSF54814">
    <property type="entry name" value="Prokaryotic type KH domain (KH-domain type II)"/>
    <property type="match status" value="1"/>
</dbReference>
<dbReference type="GO" id="GO:0006412">
    <property type="term" value="P:translation"/>
    <property type="evidence" value="ECO:0007669"/>
    <property type="project" value="UniProtKB-UniRule"/>
</dbReference>
<dbReference type="InterPro" id="IPR036419">
    <property type="entry name" value="Ribosomal_S3_C_sf"/>
</dbReference>
<dbReference type="PANTHER" id="PTHR11760">
    <property type="entry name" value="30S/40S RIBOSOMAL PROTEIN S3"/>
    <property type="match status" value="1"/>
</dbReference>
<sequence>MGQKVHPIGFRLGYTKSWSSKWYAEREYASLLHEDIRVRKLVKDKLSHAGVSRIEIERSAQTAKINIYTARPGIIIGRKGAEVEKLKKDLELVTGKQIHINIMEVKKPEVDAQLVAENIASQLEKRVAFRRAMKKSVAAALRFQAQGIKIRCSGRLAGTEIARSEWYKEGRIPLHTLRADIDYGLAEAKTTYGQIGIKVWIYKGEILPDREGMTGAVT</sequence>
<feature type="domain" description="KH type-2" evidence="10">
    <location>
        <begin position="38"/>
        <end position="106"/>
    </location>
</feature>
<dbReference type="InterPro" id="IPR015946">
    <property type="entry name" value="KH_dom-like_a/b"/>
</dbReference>
<dbReference type="EMBL" id="KT007035">
    <property type="protein sequence ID" value="AKQ04302.1"/>
    <property type="molecule type" value="Genomic_DNA"/>
</dbReference>
<dbReference type="InterPro" id="IPR004087">
    <property type="entry name" value="KH_dom"/>
</dbReference>
<dbReference type="Gene3D" id="3.30.1140.32">
    <property type="entry name" value="Ribosomal protein S3, C-terminal domain"/>
    <property type="match status" value="1"/>
</dbReference>
<evidence type="ECO:0000313" key="11">
    <source>
        <dbReference type="EMBL" id="AKQ04302.1"/>
    </source>
</evidence>
<evidence type="ECO:0000259" key="10">
    <source>
        <dbReference type="PROSITE" id="PS50823"/>
    </source>
</evidence>
<dbReference type="InterPro" id="IPR005704">
    <property type="entry name" value="Ribosomal_uS3_bac-typ"/>
</dbReference>
<evidence type="ECO:0000256" key="3">
    <source>
        <dbReference type="ARBA" id="ARBA00022884"/>
    </source>
</evidence>
<keyword evidence="2 8" id="KW-0699">rRNA-binding</keyword>
<comment type="subunit">
    <text evidence="8">Part of the 30S ribosomal subunit. Forms a tight complex with proteins S10 and S14.</text>
</comment>
<comment type="similarity">
    <text evidence="1 8 9">Belongs to the universal ribosomal protein uS3 family.</text>
</comment>
<dbReference type="Pfam" id="PF07650">
    <property type="entry name" value="KH_2"/>
    <property type="match status" value="1"/>
</dbReference>
<gene>
    <name evidence="8 11" type="primary">rpsC</name>
</gene>
<accession>A0A0H4TCQ6</accession>
<dbReference type="InterPro" id="IPR004044">
    <property type="entry name" value="KH_dom_type_2"/>
</dbReference>
<keyword evidence="5 8" id="KW-0687">Ribonucleoprotein</keyword>
<keyword evidence="3 8" id="KW-0694">RNA-binding</keyword>
<evidence type="ECO:0000256" key="7">
    <source>
        <dbReference type="ARBA" id="ARBA00035257"/>
    </source>
</evidence>